<sequence>MKNRIARWLERAGNSIGGADALTPIDPFYGASFRGRVPAMTEGRSVSAGRLPLVAAAHLPVF</sequence>
<proteinExistence type="predicted"/>
<dbReference type="RefSeq" id="WP_071944083.1">
    <property type="nucleotide sequence ID" value="NZ_BAAAVX010000017.1"/>
</dbReference>
<accession>A0ABX8VGX0</accession>
<protein>
    <submittedName>
        <fullName evidence="1">Uncharacterized protein</fullName>
    </submittedName>
</protein>
<reference evidence="1 2" key="1">
    <citation type="submission" date="2021-07" db="EMBL/GenBank/DDBJ databases">
        <title>Whole genome sequencing of non-tuberculosis mycobacteria type-strains.</title>
        <authorList>
            <person name="Igarashi Y."/>
            <person name="Osugi A."/>
            <person name="Mitarai S."/>
        </authorList>
    </citation>
    <scope>NUCLEOTIDE SEQUENCE [LARGE SCALE GENOMIC DNA]</scope>
    <source>
        <strain evidence="1 2">JCM 16370</strain>
    </source>
</reference>
<evidence type="ECO:0000313" key="1">
    <source>
        <dbReference type="EMBL" id="QYL14811.1"/>
    </source>
</evidence>
<dbReference type="Proteomes" id="UP000825367">
    <property type="component" value="Chromosome"/>
</dbReference>
<name>A0ABX8VGX0_9MYCO</name>
<gene>
    <name evidence="1" type="ORF">K0O64_16640</name>
</gene>
<dbReference type="EMBL" id="CP080333">
    <property type="protein sequence ID" value="QYL14811.1"/>
    <property type="molecule type" value="Genomic_DNA"/>
</dbReference>
<organism evidence="1 2">
    <name type="scientific">Mycolicibacterium pallens</name>
    <dbReference type="NCBI Taxonomy" id="370524"/>
    <lineage>
        <taxon>Bacteria</taxon>
        <taxon>Bacillati</taxon>
        <taxon>Actinomycetota</taxon>
        <taxon>Actinomycetes</taxon>
        <taxon>Mycobacteriales</taxon>
        <taxon>Mycobacteriaceae</taxon>
        <taxon>Mycolicibacterium</taxon>
    </lineage>
</organism>
<evidence type="ECO:0000313" key="2">
    <source>
        <dbReference type="Proteomes" id="UP000825367"/>
    </source>
</evidence>
<keyword evidence="2" id="KW-1185">Reference proteome</keyword>